<protein>
    <recommendedName>
        <fullName evidence="3">MurNAc-LAA domain-containing protein</fullName>
    </recommendedName>
</protein>
<dbReference type="SMART" id="SM00646">
    <property type="entry name" value="Ami_3"/>
    <property type="match status" value="1"/>
</dbReference>
<evidence type="ECO:0000259" key="3">
    <source>
        <dbReference type="SMART" id="SM00646"/>
    </source>
</evidence>
<reference evidence="4 5" key="1">
    <citation type="journal article" date="2020" name="Biotechnol. Biofuels">
        <title>New insights from the biogas microbiome by comprehensive genome-resolved metagenomics of nearly 1600 species originating from multiple anaerobic digesters.</title>
        <authorList>
            <person name="Campanaro S."/>
            <person name="Treu L."/>
            <person name="Rodriguez-R L.M."/>
            <person name="Kovalovszki A."/>
            <person name="Ziels R.M."/>
            <person name="Maus I."/>
            <person name="Zhu X."/>
            <person name="Kougias P.G."/>
            <person name="Basile A."/>
            <person name="Luo G."/>
            <person name="Schluter A."/>
            <person name="Konstantinidis K.T."/>
            <person name="Angelidaki I."/>
        </authorList>
    </citation>
    <scope>NUCLEOTIDE SEQUENCE [LARGE SCALE GENOMIC DNA]</scope>
    <source>
        <strain evidence="4">AS23ysBPME_34</strain>
    </source>
</reference>
<gene>
    <name evidence="4" type="ORF">GX355_07720</name>
</gene>
<dbReference type="InterPro" id="IPR002508">
    <property type="entry name" value="MurNAc-LAA_cat"/>
</dbReference>
<dbReference type="GO" id="GO:0009253">
    <property type="term" value="P:peptidoglycan catabolic process"/>
    <property type="evidence" value="ECO:0007669"/>
    <property type="project" value="InterPro"/>
</dbReference>
<feature type="region of interest" description="Disordered" evidence="2">
    <location>
        <begin position="42"/>
        <end position="118"/>
    </location>
</feature>
<dbReference type="Proteomes" id="UP000541058">
    <property type="component" value="Unassembled WGS sequence"/>
</dbReference>
<dbReference type="GO" id="GO:0008745">
    <property type="term" value="F:N-acetylmuramoyl-L-alanine amidase activity"/>
    <property type="evidence" value="ECO:0007669"/>
    <property type="project" value="InterPro"/>
</dbReference>
<dbReference type="InterPro" id="IPR002477">
    <property type="entry name" value="Peptidoglycan-bd-like"/>
</dbReference>
<dbReference type="Gene3D" id="3.40.630.40">
    <property type="entry name" value="Zn-dependent exopeptidases"/>
    <property type="match status" value="1"/>
</dbReference>
<dbReference type="GO" id="GO:0030288">
    <property type="term" value="C:outer membrane-bounded periplasmic space"/>
    <property type="evidence" value="ECO:0007669"/>
    <property type="project" value="TreeGrafter"/>
</dbReference>
<sequence length="812" mass="90942">MRTKVSKVILILSFLFIFNFIANQIVIAENIDLELERSSTDEEVSDNINQSEQDQDQDKDQLVAKEVDSEDSQDEMTEKNEEKLKESDEHDSYKEEFQVDNQLDQSSEGLAPEKSEEIDGEVINFNKTIIESVPFEQGTKGDHVVKLKKNLTKLGIGNYPLNPSDFYGDSTTKNVMVFQRYYGLDVTGVVDQQTLSTIETNVNSRYQVGQRGDHIVQLKKNLTVLGIGNYPSNPSITYGDSTARNVIRFQQSNGLIENGIADEVTLAKIEDMLILRLGTSGLHVVNLKQNLSKLGIGNYPNNPSDFFGDSTKNNLKRLQTYYGLAATGIADNETLAVINRNVNSDYQIGRKGVHVVELKNNLTTLGIGNYPANPSGTYGDSTARNVIHFQNSFGLTQNGIADEVTLAKIEKLLQSPYRIGQRGSHIVELKQNLTKLGIGNYPSNPSNFYGDSTVNNVRRFQLYYGVHPSGIADDITLNKINDALQSPYQIGQRGSHVVELKKNLTKLGVGNYPSNPSNFYGDSTANNVRALQRYYGLNVNGIADEVTLAKIRETLQSAYQLGKRGQHVVDLKKRLTRIGIGNYPLNPSNFYGDSTVNNVKRFQGAYNLNASGIVDEVTLQKIDEVYRSRVVKIFLDPGHGGRDPGGHGFGVNEKNIVLDIALKTSDYLLRNYSGVDVQLSRVDDTFIELEDRAKLANNWRADYFVSIHTNAWIGKGEGFESFIHTTRVTKEAQVRQKEIHDYLISRIGIVDRGKKQANFSVLRNTNMPALLIEYMFIDNYDENKKLRDQSYRSFLARITAEAIANSFNLPKK</sequence>
<comment type="caution">
    <text evidence="4">The sequence shown here is derived from an EMBL/GenBank/DDBJ whole genome shotgun (WGS) entry which is preliminary data.</text>
</comment>
<dbReference type="PANTHER" id="PTHR30404">
    <property type="entry name" value="N-ACETYLMURAMOYL-L-ALANINE AMIDASE"/>
    <property type="match status" value="1"/>
</dbReference>
<dbReference type="EMBL" id="JAAYSM010000253">
    <property type="protein sequence ID" value="NLJ18737.1"/>
    <property type="molecule type" value="Genomic_DNA"/>
</dbReference>
<dbReference type="Gene3D" id="1.10.101.10">
    <property type="entry name" value="PGBD-like superfamily/PGBD"/>
    <property type="match status" value="7"/>
</dbReference>
<feature type="compositionally biased region" description="Basic and acidic residues" evidence="2">
    <location>
        <begin position="76"/>
        <end position="97"/>
    </location>
</feature>
<organism evidence="4 5">
    <name type="scientific">Globicatella sulfidifaciens</name>
    <dbReference type="NCBI Taxonomy" id="136093"/>
    <lineage>
        <taxon>Bacteria</taxon>
        <taxon>Bacillati</taxon>
        <taxon>Bacillota</taxon>
        <taxon>Bacilli</taxon>
        <taxon>Lactobacillales</taxon>
        <taxon>Aerococcaceae</taxon>
        <taxon>Globicatella</taxon>
    </lineage>
</organism>
<evidence type="ECO:0000313" key="5">
    <source>
        <dbReference type="Proteomes" id="UP000541058"/>
    </source>
</evidence>
<name>A0A7X8C4B5_9LACT</name>
<evidence type="ECO:0000256" key="2">
    <source>
        <dbReference type="SAM" id="MobiDB-lite"/>
    </source>
</evidence>
<feature type="compositionally biased region" description="Polar residues" evidence="2">
    <location>
        <begin position="99"/>
        <end position="108"/>
    </location>
</feature>
<evidence type="ECO:0000256" key="1">
    <source>
        <dbReference type="ARBA" id="ARBA00022801"/>
    </source>
</evidence>
<dbReference type="SUPFAM" id="SSF53187">
    <property type="entry name" value="Zn-dependent exopeptidases"/>
    <property type="match status" value="1"/>
</dbReference>
<dbReference type="Pfam" id="PF01471">
    <property type="entry name" value="PG_binding_1"/>
    <property type="match status" value="7"/>
</dbReference>
<dbReference type="SUPFAM" id="SSF47090">
    <property type="entry name" value="PGBD-like"/>
    <property type="match status" value="7"/>
</dbReference>
<dbReference type="PANTHER" id="PTHR30404:SF0">
    <property type="entry name" value="N-ACETYLMURAMOYL-L-ALANINE AMIDASE AMIC"/>
    <property type="match status" value="1"/>
</dbReference>
<proteinExistence type="predicted"/>
<feature type="domain" description="MurNAc-LAA" evidence="3">
    <location>
        <begin position="693"/>
        <end position="804"/>
    </location>
</feature>
<dbReference type="Pfam" id="PF01520">
    <property type="entry name" value="Amidase_3"/>
    <property type="match status" value="1"/>
</dbReference>
<dbReference type="CDD" id="cd02696">
    <property type="entry name" value="MurNAc-LAA"/>
    <property type="match status" value="1"/>
</dbReference>
<keyword evidence="1" id="KW-0378">Hydrolase</keyword>
<dbReference type="InterPro" id="IPR036365">
    <property type="entry name" value="PGBD-like_sf"/>
</dbReference>
<feature type="compositionally biased region" description="Basic and acidic residues" evidence="2">
    <location>
        <begin position="56"/>
        <end position="67"/>
    </location>
</feature>
<dbReference type="RefSeq" id="WP_276649001.1">
    <property type="nucleotide sequence ID" value="NZ_JAAYSM010000253.1"/>
</dbReference>
<dbReference type="InterPro" id="IPR050695">
    <property type="entry name" value="N-acetylmuramoyl_amidase_3"/>
</dbReference>
<evidence type="ECO:0000313" key="4">
    <source>
        <dbReference type="EMBL" id="NLJ18737.1"/>
    </source>
</evidence>
<dbReference type="AlphaFoldDB" id="A0A7X8C4B5"/>
<dbReference type="InterPro" id="IPR036366">
    <property type="entry name" value="PGBDSf"/>
</dbReference>
<accession>A0A7X8C4B5</accession>